<feature type="coiled-coil region" evidence="1">
    <location>
        <begin position="37"/>
        <end position="64"/>
    </location>
</feature>
<evidence type="ECO:0000256" key="1">
    <source>
        <dbReference type="SAM" id="Coils"/>
    </source>
</evidence>
<dbReference type="EMBL" id="ADBV01008999">
    <property type="protein sequence ID" value="EJW76494.1"/>
    <property type="molecule type" value="Genomic_DNA"/>
</dbReference>
<keyword evidence="1" id="KW-0175">Coiled coil</keyword>
<organism evidence="2 3">
    <name type="scientific">Wuchereria bancrofti</name>
    <dbReference type="NCBI Taxonomy" id="6293"/>
    <lineage>
        <taxon>Eukaryota</taxon>
        <taxon>Metazoa</taxon>
        <taxon>Ecdysozoa</taxon>
        <taxon>Nematoda</taxon>
        <taxon>Chromadorea</taxon>
        <taxon>Rhabditida</taxon>
        <taxon>Spirurina</taxon>
        <taxon>Spiruromorpha</taxon>
        <taxon>Filarioidea</taxon>
        <taxon>Onchocercidae</taxon>
        <taxon>Wuchereria</taxon>
    </lineage>
</organism>
<reference evidence="3" key="1">
    <citation type="submission" date="2012-08" db="EMBL/GenBank/DDBJ databases">
        <title>The Genome Sequence of Wuchereria bancrofti.</title>
        <authorList>
            <person name="Nutman T.B."/>
            <person name="Fink D.L."/>
            <person name="Russ C."/>
            <person name="Young S."/>
            <person name="Zeng Q."/>
            <person name="Koehrsen M."/>
            <person name="Alvarado L."/>
            <person name="Berlin A."/>
            <person name="Chapman S.B."/>
            <person name="Chen Z."/>
            <person name="Freedman E."/>
            <person name="Gellesch M."/>
            <person name="Goldberg J."/>
            <person name="Griggs A."/>
            <person name="Gujja S."/>
            <person name="Heilman E.R."/>
            <person name="Heiman D."/>
            <person name="Hepburn T."/>
            <person name="Howarth C."/>
            <person name="Jen D."/>
            <person name="Larson L."/>
            <person name="Lewis B."/>
            <person name="Mehta T."/>
            <person name="Park D."/>
            <person name="Pearson M."/>
            <person name="Roberts A."/>
            <person name="Saif S."/>
            <person name="Shea T."/>
            <person name="Shenoy N."/>
            <person name="Sisk P."/>
            <person name="Stolte C."/>
            <person name="Sykes S."/>
            <person name="Walk T."/>
            <person name="White J."/>
            <person name="Yandava C."/>
            <person name="Haas B."/>
            <person name="Henn M.R."/>
            <person name="Nusbaum C."/>
            <person name="Birren B."/>
        </authorList>
    </citation>
    <scope>NUCLEOTIDE SEQUENCE [LARGE SCALE GENOMIC DNA]</scope>
    <source>
        <strain evidence="3">NA</strain>
    </source>
</reference>
<protein>
    <submittedName>
        <fullName evidence="2">Uncharacterized protein</fullName>
    </submittedName>
</protein>
<evidence type="ECO:0000313" key="3">
    <source>
        <dbReference type="Proteomes" id="UP000004810"/>
    </source>
</evidence>
<sequence>MPGELSRFKKIVVNFCKEIQEQRDENVRLQHIFESEREAYNRHMNEVENEIDQYITDMQQRAREEVLNISNSS</sequence>
<evidence type="ECO:0000313" key="2">
    <source>
        <dbReference type="EMBL" id="EJW76494.1"/>
    </source>
</evidence>
<proteinExistence type="predicted"/>
<accession>J9EMD8</accession>
<dbReference type="Proteomes" id="UP000004810">
    <property type="component" value="Unassembled WGS sequence"/>
</dbReference>
<gene>
    <name evidence="2" type="ORF">WUBG_12600</name>
</gene>
<name>J9EMD8_WUCBA</name>
<dbReference type="AlphaFoldDB" id="J9EMD8"/>
<comment type="caution">
    <text evidence="2">The sequence shown here is derived from an EMBL/GenBank/DDBJ whole genome shotgun (WGS) entry which is preliminary data.</text>
</comment>